<dbReference type="OrthoDB" id="9790745at2"/>
<dbReference type="PATRIC" id="fig|345309.4.peg.2235"/>
<name>A0A0F3L094_9GAMM</name>
<dbReference type="Gene3D" id="2.60.40.2970">
    <property type="match status" value="1"/>
</dbReference>
<dbReference type="Proteomes" id="UP000033651">
    <property type="component" value="Unassembled WGS sequence"/>
</dbReference>
<evidence type="ECO:0000259" key="2">
    <source>
        <dbReference type="Pfam" id="PF14521"/>
    </source>
</evidence>
<protein>
    <recommendedName>
        <fullName evidence="2">Lysine-specific metallo-endopeptidase domain-containing protein</fullName>
    </recommendedName>
</protein>
<proteinExistence type="predicted"/>
<evidence type="ECO:0000256" key="1">
    <source>
        <dbReference type="SAM" id="SignalP"/>
    </source>
</evidence>
<evidence type="ECO:0000313" key="4">
    <source>
        <dbReference type="Proteomes" id="UP000033651"/>
    </source>
</evidence>
<evidence type="ECO:0000313" key="3">
    <source>
        <dbReference type="EMBL" id="KJV36960.1"/>
    </source>
</evidence>
<gene>
    <name evidence="3" type="ORF">VI08_01835</name>
</gene>
<dbReference type="AlphaFoldDB" id="A0A0F3L094"/>
<reference evidence="3 4" key="1">
    <citation type="submission" date="2015-03" db="EMBL/GenBank/DDBJ databases">
        <title>Draft genome sequence of Luteibacter yeojuensis strain SU11.</title>
        <authorList>
            <person name="Sulaiman J."/>
            <person name="Priya K."/>
            <person name="Chan K.-G."/>
        </authorList>
    </citation>
    <scope>NUCLEOTIDE SEQUENCE [LARGE SCALE GENOMIC DNA]</scope>
    <source>
        <strain evidence="3 4">SU11</strain>
    </source>
</reference>
<dbReference type="SUPFAM" id="SSF55486">
    <property type="entry name" value="Metalloproteases ('zincins'), catalytic domain"/>
    <property type="match status" value="1"/>
</dbReference>
<feature type="chain" id="PRO_5002463284" description="Lysine-specific metallo-endopeptidase domain-containing protein" evidence="1">
    <location>
        <begin position="21"/>
        <end position="390"/>
    </location>
</feature>
<dbReference type="InterPro" id="IPR024079">
    <property type="entry name" value="MetalloPept_cat_dom_sf"/>
</dbReference>
<dbReference type="Pfam" id="PF14521">
    <property type="entry name" value="Aspzincin_M35"/>
    <property type="match status" value="1"/>
</dbReference>
<comment type="caution">
    <text evidence="3">The sequence shown here is derived from an EMBL/GenBank/DDBJ whole genome shotgun (WGS) entry which is preliminary data.</text>
</comment>
<dbReference type="GO" id="GO:0004222">
    <property type="term" value="F:metalloendopeptidase activity"/>
    <property type="evidence" value="ECO:0007669"/>
    <property type="project" value="InterPro"/>
</dbReference>
<feature type="signal peptide" evidence="1">
    <location>
        <begin position="1"/>
        <end position="20"/>
    </location>
</feature>
<organism evidence="3 4">
    <name type="scientific">Luteibacter yeojuensis</name>
    <dbReference type="NCBI Taxonomy" id="345309"/>
    <lineage>
        <taxon>Bacteria</taxon>
        <taxon>Pseudomonadati</taxon>
        <taxon>Pseudomonadota</taxon>
        <taxon>Gammaproteobacteria</taxon>
        <taxon>Lysobacterales</taxon>
        <taxon>Rhodanobacteraceae</taxon>
        <taxon>Luteibacter</taxon>
    </lineage>
</organism>
<sequence length="390" mass="41761">MRKVLLGLVLALAPMMSALAAHGPHLTTSITTANPARNEDGLVRVKLLNDGDADAYVFVTHMPTTVGKGRLMNDLFEVVNADGEEAGYLGQIVDVARNKADYTRIPAGKALTLTVNIPINYETRPGVSRISLKPIKFESQPLDGNGTTSWAKSDPSPTLEVWFTHATPPYETFTALLTGPGVHPSAAVECPITFSPQGLIDAGKALEEAAWVTVRNNTTIDGQGRITYHPDERWGKWFGSRTEVPPEATLSSGNARATARVMSIHYGLSTQLGLGKPPIIRCDECDGYGPDTRAHIEHPGILSIALGDYSKVSVVLCPSFFALKPVGKPVSQASILLHEMSHFPIMTALGVLQGTGDDGETTAEALALAKSNPYAAANAANNHEFWFNNP</sequence>
<dbReference type="InterPro" id="IPR029463">
    <property type="entry name" value="Lys_MEP"/>
</dbReference>
<feature type="domain" description="Lysine-specific metallo-endopeptidase" evidence="2">
    <location>
        <begin position="309"/>
        <end position="387"/>
    </location>
</feature>
<dbReference type="EMBL" id="JZRB01000003">
    <property type="protein sequence ID" value="KJV36960.1"/>
    <property type="molecule type" value="Genomic_DNA"/>
</dbReference>
<dbReference type="Gene3D" id="3.40.390.10">
    <property type="entry name" value="Collagenase (Catalytic Domain)"/>
    <property type="match status" value="1"/>
</dbReference>
<keyword evidence="4" id="KW-1185">Reference proteome</keyword>
<keyword evidence="1" id="KW-0732">Signal</keyword>
<accession>A0A0F3L094</accession>